<organism evidence="1 2">
    <name type="scientific">Choristoneura fumiferana</name>
    <name type="common">Spruce budworm moth</name>
    <name type="synonym">Archips fumiferana</name>
    <dbReference type="NCBI Taxonomy" id="7141"/>
    <lineage>
        <taxon>Eukaryota</taxon>
        <taxon>Metazoa</taxon>
        <taxon>Ecdysozoa</taxon>
        <taxon>Arthropoda</taxon>
        <taxon>Hexapoda</taxon>
        <taxon>Insecta</taxon>
        <taxon>Pterygota</taxon>
        <taxon>Neoptera</taxon>
        <taxon>Endopterygota</taxon>
        <taxon>Lepidoptera</taxon>
        <taxon>Glossata</taxon>
        <taxon>Ditrysia</taxon>
        <taxon>Tortricoidea</taxon>
        <taxon>Tortricidae</taxon>
        <taxon>Tortricinae</taxon>
        <taxon>Choristoneura</taxon>
    </lineage>
</organism>
<sequence>MYRQATGDAEAAAVSHTSHVIVSSSIEAAVSNCAYACAGPAWPASWHVTLCGLWVGFHYALMTGNGEANTDSKNRPQTSSARLTILHPAPLIDSKHQAIYSFKKIRKNSVGIIFILQSRYYD</sequence>
<dbReference type="EMBL" id="CM046131">
    <property type="protein sequence ID" value="KAI8430087.1"/>
    <property type="molecule type" value="Genomic_DNA"/>
</dbReference>
<accession>A0ACC0K0X5</accession>
<reference evidence="1 2" key="1">
    <citation type="journal article" date="2022" name="Genome Biol. Evol.">
        <title>The Spruce Budworm Genome: Reconstructing the Evolutionary History of Antifreeze Proteins.</title>
        <authorList>
            <person name="Beliveau C."/>
            <person name="Gagne P."/>
            <person name="Picq S."/>
            <person name="Vernygora O."/>
            <person name="Keeling C.I."/>
            <person name="Pinkney K."/>
            <person name="Doucet D."/>
            <person name="Wen F."/>
            <person name="Johnston J.S."/>
            <person name="Maaroufi H."/>
            <person name="Boyle B."/>
            <person name="Laroche J."/>
            <person name="Dewar K."/>
            <person name="Juretic N."/>
            <person name="Blackburn G."/>
            <person name="Nisole A."/>
            <person name="Brunet B."/>
            <person name="Brandao M."/>
            <person name="Lumley L."/>
            <person name="Duan J."/>
            <person name="Quan G."/>
            <person name="Lucarotti C.J."/>
            <person name="Roe A.D."/>
            <person name="Sperling F.A.H."/>
            <person name="Levesque R.C."/>
            <person name="Cusson M."/>
        </authorList>
    </citation>
    <scope>NUCLEOTIDE SEQUENCE [LARGE SCALE GENOMIC DNA]</scope>
    <source>
        <strain evidence="1">Glfc:IPQL:Cfum</strain>
    </source>
</reference>
<dbReference type="Proteomes" id="UP001064048">
    <property type="component" value="Chromosome Z"/>
</dbReference>
<name>A0ACC0K0X5_CHOFU</name>
<proteinExistence type="predicted"/>
<keyword evidence="2" id="KW-1185">Reference proteome</keyword>
<evidence type="ECO:0000313" key="1">
    <source>
        <dbReference type="EMBL" id="KAI8430087.1"/>
    </source>
</evidence>
<evidence type="ECO:0000313" key="2">
    <source>
        <dbReference type="Proteomes" id="UP001064048"/>
    </source>
</evidence>
<protein>
    <submittedName>
        <fullName evidence="1">Uncharacterized protein</fullName>
    </submittedName>
</protein>
<comment type="caution">
    <text evidence="1">The sequence shown here is derived from an EMBL/GenBank/DDBJ whole genome shotgun (WGS) entry which is preliminary data.</text>
</comment>
<gene>
    <name evidence="1" type="ORF">MSG28_000508</name>
</gene>